<evidence type="ECO:0000313" key="2">
    <source>
        <dbReference type="EMBL" id="CAF1670747.1"/>
    </source>
</evidence>
<dbReference type="AlphaFoldDB" id="A0A816G5X5"/>
<feature type="non-terminal residue" evidence="2">
    <location>
        <position position="94"/>
    </location>
</feature>
<dbReference type="EMBL" id="CAJNOL010015205">
    <property type="protein sequence ID" value="CAF1670747.1"/>
    <property type="molecule type" value="Genomic_DNA"/>
</dbReference>
<evidence type="ECO:0000313" key="3">
    <source>
        <dbReference type="Proteomes" id="UP000663870"/>
    </source>
</evidence>
<keyword evidence="3" id="KW-1185">Reference proteome</keyword>
<dbReference type="Proteomes" id="UP000663854">
    <property type="component" value="Unassembled WGS sequence"/>
</dbReference>
<dbReference type="EMBL" id="CAJNOH010013311">
    <property type="protein sequence ID" value="CAF1544507.1"/>
    <property type="molecule type" value="Genomic_DNA"/>
</dbReference>
<name>A0A816G5X5_9BILA</name>
<sequence length="94" mass="10588">MDTTFDKLVTTDAQSGLIVTRGIPLSSFISENVMNTSNEEFILDLSQRSTTTTTTEIINKNHSIDIIDNWENNSTCNYTDSIDDDLNRILIINN</sequence>
<dbReference type="Proteomes" id="UP000663870">
    <property type="component" value="Unassembled WGS sequence"/>
</dbReference>
<reference evidence="2" key="1">
    <citation type="submission" date="2021-02" db="EMBL/GenBank/DDBJ databases">
        <authorList>
            <person name="Nowell W R."/>
        </authorList>
    </citation>
    <scope>NUCLEOTIDE SEQUENCE</scope>
</reference>
<organism evidence="2 3">
    <name type="scientific">Rotaria sordida</name>
    <dbReference type="NCBI Taxonomy" id="392033"/>
    <lineage>
        <taxon>Eukaryota</taxon>
        <taxon>Metazoa</taxon>
        <taxon>Spiralia</taxon>
        <taxon>Gnathifera</taxon>
        <taxon>Rotifera</taxon>
        <taxon>Eurotatoria</taxon>
        <taxon>Bdelloidea</taxon>
        <taxon>Philodinida</taxon>
        <taxon>Philodinidae</taxon>
        <taxon>Rotaria</taxon>
    </lineage>
</organism>
<evidence type="ECO:0000313" key="1">
    <source>
        <dbReference type="EMBL" id="CAF1544507.1"/>
    </source>
</evidence>
<comment type="caution">
    <text evidence="2">The sequence shown here is derived from an EMBL/GenBank/DDBJ whole genome shotgun (WGS) entry which is preliminary data.</text>
</comment>
<accession>A0A816G5X5</accession>
<gene>
    <name evidence="2" type="ORF">JXQ802_LOCUS57557</name>
    <name evidence="1" type="ORF">PYM288_LOCUS40955</name>
</gene>
<proteinExistence type="predicted"/>
<protein>
    <submittedName>
        <fullName evidence="2">Uncharacterized protein</fullName>
    </submittedName>
</protein>